<dbReference type="EMBL" id="JAGRRH010000006">
    <property type="protein sequence ID" value="KAG7367777.1"/>
    <property type="molecule type" value="Genomic_DNA"/>
</dbReference>
<dbReference type="GO" id="GO:0005737">
    <property type="term" value="C:cytoplasm"/>
    <property type="evidence" value="ECO:0007669"/>
    <property type="project" value="TreeGrafter"/>
</dbReference>
<keyword evidence="4" id="KW-1185">Reference proteome</keyword>
<dbReference type="AlphaFoldDB" id="A0A9K3LTC5"/>
<evidence type="ECO:0000313" key="3">
    <source>
        <dbReference type="EMBL" id="KAG7367777.1"/>
    </source>
</evidence>
<reference evidence="3" key="1">
    <citation type="journal article" date="2021" name="Sci. Rep.">
        <title>Diploid genomic architecture of Nitzschia inconspicua, an elite biomass production diatom.</title>
        <authorList>
            <person name="Oliver A."/>
            <person name="Podell S."/>
            <person name="Pinowska A."/>
            <person name="Traller J.C."/>
            <person name="Smith S.R."/>
            <person name="McClure R."/>
            <person name="Beliaev A."/>
            <person name="Bohutskyi P."/>
            <person name="Hill E.A."/>
            <person name="Rabines A."/>
            <person name="Zheng H."/>
            <person name="Allen L.Z."/>
            <person name="Kuo A."/>
            <person name="Grigoriev I.V."/>
            <person name="Allen A.E."/>
            <person name="Hazlebeck D."/>
            <person name="Allen E.E."/>
        </authorList>
    </citation>
    <scope>NUCLEOTIDE SEQUENCE</scope>
    <source>
        <strain evidence="3">Hildebrandi</strain>
    </source>
</reference>
<feature type="region of interest" description="Disordered" evidence="1">
    <location>
        <begin position="428"/>
        <end position="465"/>
    </location>
</feature>
<gene>
    <name evidence="3" type="ORF">IV203_030520</name>
</gene>
<dbReference type="Pfam" id="PF00069">
    <property type="entry name" value="Pkinase"/>
    <property type="match status" value="1"/>
</dbReference>
<feature type="region of interest" description="Disordered" evidence="1">
    <location>
        <begin position="640"/>
        <end position="660"/>
    </location>
</feature>
<dbReference type="SMART" id="SM00220">
    <property type="entry name" value="S_TKc"/>
    <property type="match status" value="1"/>
</dbReference>
<dbReference type="PROSITE" id="PS50011">
    <property type="entry name" value="PROTEIN_KINASE_DOM"/>
    <property type="match status" value="1"/>
</dbReference>
<name>A0A9K3LTC5_9STRA</name>
<evidence type="ECO:0000313" key="4">
    <source>
        <dbReference type="Proteomes" id="UP000693970"/>
    </source>
</evidence>
<feature type="compositionally biased region" description="Low complexity" evidence="1">
    <location>
        <begin position="433"/>
        <end position="447"/>
    </location>
</feature>
<dbReference type="InterPro" id="IPR050167">
    <property type="entry name" value="Ser_Thr_protein_kinase"/>
</dbReference>
<reference evidence="3" key="2">
    <citation type="submission" date="2021-04" db="EMBL/GenBank/DDBJ databases">
        <authorList>
            <person name="Podell S."/>
        </authorList>
    </citation>
    <scope>NUCLEOTIDE SEQUENCE</scope>
    <source>
        <strain evidence="3">Hildebrandi</strain>
    </source>
</reference>
<organism evidence="3 4">
    <name type="scientific">Nitzschia inconspicua</name>
    <dbReference type="NCBI Taxonomy" id="303405"/>
    <lineage>
        <taxon>Eukaryota</taxon>
        <taxon>Sar</taxon>
        <taxon>Stramenopiles</taxon>
        <taxon>Ochrophyta</taxon>
        <taxon>Bacillariophyta</taxon>
        <taxon>Bacillariophyceae</taxon>
        <taxon>Bacillariophycidae</taxon>
        <taxon>Bacillariales</taxon>
        <taxon>Bacillariaceae</taxon>
        <taxon>Nitzschia</taxon>
    </lineage>
</organism>
<sequence>MGESETNNWRTALIQKAASGNKVFLDLNDVRTEVNRIIGCMAHEKSAELSLQSKLTKRKDIANVSWDNISTDFQHMRLGEGSYCHVTKALVRTPGNNDETFGVPDTDCSSSWYALKCLKPAVRLNPKDFKIGAQDLAIEGEILSRLDHPNIIKLHGVSQHDSKTAYSHTENGYFLILDILHDTLKSRLSGLRAKYLPSNRKQRLSTVLDLALSQDKQVLAHVGPVAIGIAEGLQYLHSNGIVMRDLKPDNVGFDTDGTPKIFDLGFAREVHTLKPTEIAGSYRYMAPEVGRRQEVTISSDVYSFGVLLWEMCTLRTPYRHVKTCDAFKYEIMIGDWRESTSTVPSEILRDLIEQCWHPDPNQRPTMTAVVDILKEEFAKYKENIEPKIVETETTSQGILSRSGSFSVGGLSSRESSFASLDWRWRFGSRRSSRPSSFSELSESGLPSDSDHSRSRSGGGGGPIHHVAIKTRNITTAIQFYSLLGFEPTVQFRAGPARAAWLEQKTPCNNPSSMSPADASVSARLELIEIPSFMLNEQDGQTIRAIDLMKRQELLGYNHIALDVTESVDLLDSTNTTSLSEWIQQLNQRSVEMFGKTLRIALKPQQQIIGNSVYELAFIYDADGALLELIRKQTDLPQNVDSGWEPWDGQGFRNAQPPPNY</sequence>
<comment type="caution">
    <text evidence="3">The sequence shown here is derived from an EMBL/GenBank/DDBJ whole genome shotgun (WGS) entry which is preliminary data.</text>
</comment>
<dbReference type="GO" id="GO:0004672">
    <property type="term" value="F:protein kinase activity"/>
    <property type="evidence" value="ECO:0007669"/>
    <property type="project" value="InterPro"/>
</dbReference>
<proteinExistence type="predicted"/>
<evidence type="ECO:0000259" key="2">
    <source>
        <dbReference type="PROSITE" id="PS50011"/>
    </source>
</evidence>
<feature type="domain" description="Protein kinase" evidence="2">
    <location>
        <begin position="72"/>
        <end position="378"/>
    </location>
</feature>
<dbReference type="PANTHER" id="PTHR23257">
    <property type="entry name" value="SERINE-THREONINE PROTEIN KINASE"/>
    <property type="match status" value="1"/>
</dbReference>
<accession>A0A9K3LTC5</accession>
<evidence type="ECO:0000256" key="1">
    <source>
        <dbReference type="SAM" id="MobiDB-lite"/>
    </source>
</evidence>
<dbReference type="OrthoDB" id="43420at2759"/>
<dbReference type="GO" id="GO:0005524">
    <property type="term" value="F:ATP binding"/>
    <property type="evidence" value="ECO:0007669"/>
    <property type="project" value="InterPro"/>
</dbReference>
<dbReference type="PANTHER" id="PTHR23257:SF958">
    <property type="entry name" value="SERINE_THREONINE-PROTEIN KINASE WNK4"/>
    <property type="match status" value="1"/>
</dbReference>
<protein>
    <submittedName>
        <fullName evidence="3">Glyoxalase/bleomycin resistance protein/dioxygenase</fullName>
    </submittedName>
</protein>
<dbReference type="Proteomes" id="UP000693970">
    <property type="component" value="Unassembled WGS sequence"/>
</dbReference>
<dbReference type="InterPro" id="IPR000719">
    <property type="entry name" value="Prot_kinase_dom"/>
</dbReference>
<dbReference type="GO" id="GO:0007165">
    <property type="term" value="P:signal transduction"/>
    <property type="evidence" value="ECO:0007669"/>
    <property type="project" value="TreeGrafter"/>
</dbReference>